<evidence type="ECO:0000256" key="3">
    <source>
        <dbReference type="ARBA" id="ARBA00022832"/>
    </source>
</evidence>
<evidence type="ECO:0000256" key="1">
    <source>
        <dbReference type="ARBA" id="ARBA00006432"/>
    </source>
</evidence>
<proteinExistence type="inferred from homology"/>
<feature type="domain" description="AMP-binding enzyme C-terminal" evidence="6">
    <location>
        <begin position="457"/>
        <end position="532"/>
    </location>
</feature>
<dbReference type="GO" id="GO:0006631">
    <property type="term" value="P:fatty acid metabolic process"/>
    <property type="evidence" value="ECO:0007669"/>
    <property type="project" value="UniProtKB-KW"/>
</dbReference>
<dbReference type="GO" id="GO:0016874">
    <property type="term" value="F:ligase activity"/>
    <property type="evidence" value="ECO:0007669"/>
    <property type="project" value="UniProtKB-KW"/>
</dbReference>
<dbReference type="InterPro" id="IPR025110">
    <property type="entry name" value="AMP-bd_C"/>
</dbReference>
<dbReference type="Proteomes" id="UP001200247">
    <property type="component" value="Unassembled WGS sequence"/>
</dbReference>
<protein>
    <submittedName>
        <fullName evidence="7">Acyl-CoA synthetase</fullName>
    </submittedName>
</protein>
<reference evidence="8 10" key="4">
    <citation type="submission" date="2021-10" db="EMBL/GenBank/DDBJ databases">
        <title>Whole-genome sequencing analysis of Laribacter hongkongensis: virulence gene profiles, carbohydrate-active enzyme prediction, and antimicrobial resistance characterization.</title>
        <authorList>
            <person name="Yuan P."/>
            <person name="Zhan Y."/>
            <person name="Chen D."/>
        </authorList>
    </citation>
    <scope>NUCLEOTIDE SEQUENCE [LARGE SCALE GENOMIC DNA]</scope>
    <source>
        <strain evidence="8 10">W67</strain>
    </source>
</reference>
<evidence type="ECO:0000313" key="8">
    <source>
        <dbReference type="EMBL" id="MCG9025893.1"/>
    </source>
</evidence>
<dbReference type="Gene3D" id="3.40.50.12780">
    <property type="entry name" value="N-terminal domain of ligase-like"/>
    <property type="match status" value="1"/>
</dbReference>
<dbReference type="FunFam" id="3.30.300.30:FF:000008">
    <property type="entry name" value="2,3-dihydroxybenzoate-AMP ligase"/>
    <property type="match status" value="1"/>
</dbReference>
<dbReference type="Gene3D" id="3.30.300.30">
    <property type="match status" value="1"/>
</dbReference>
<reference evidence="7" key="1">
    <citation type="journal article" date="2017" name="J. Antimicrob. Chemother.">
        <title>Emergence and genomic analysis of MDR Laribacter hongkongensis strain HLGZ1 from Guangzhou, China.</title>
        <authorList>
            <person name="Wu H.K."/>
            <person name="Chen J.H."/>
            <person name="Yang L."/>
            <person name="Li A.R."/>
            <person name="Su D.H."/>
            <person name="Lin Y.P."/>
            <person name="Chen D.Q."/>
        </authorList>
    </citation>
    <scope>NUCLEOTIDE SEQUENCE</scope>
    <source>
        <strain evidence="7">HLGZ1</strain>
    </source>
</reference>
<dbReference type="GeneID" id="75108547"/>
<dbReference type="InterPro" id="IPR045851">
    <property type="entry name" value="AMP-bd_C_sf"/>
</dbReference>
<dbReference type="RefSeq" id="WP_012697610.1">
    <property type="nucleotide sequence ID" value="NZ_CP022115.1"/>
</dbReference>
<dbReference type="InterPro" id="IPR000873">
    <property type="entry name" value="AMP-dep_synth/lig_dom"/>
</dbReference>
<dbReference type="FunFam" id="3.40.50.12780:FF:000003">
    <property type="entry name" value="Long-chain-fatty-acid--CoA ligase FadD"/>
    <property type="match status" value="1"/>
</dbReference>
<feature type="domain" description="AMP-dependent synthetase/ligase" evidence="5">
    <location>
        <begin position="29"/>
        <end position="407"/>
    </location>
</feature>
<dbReference type="OMA" id="CGAPIVY"/>
<dbReference type="EMBL" id="JAJAXM010000012">
    <property type="protein sequence ID" value="MCG9025893.1"/>
    <property type="molecule type" value="Genomic_DNA"/>
</dbReference>
<evidence type="ECO:0000256" key="2">
    <source>
        <dbReference type="ARBA" id="ARBA00022598"/>
    </source>
</evidence>
<evidence type="ECO:0000256" key="4">
    <source>
        <dbReference type="ARBA" id="ARBA00023098"/>
    </source>
</evidence>
<dbReference type="OrthoDB" id="9763207at2"/>
<dbReference type="PANTHER" id="PTHR43859:SF4">
    <property type="entry name" value="BUTANOATE--COA LIGASE AAE1-RELATED"/>
    <property type="match status" value="1"/>
</dbReference>
<dbReference type="EMBL" id="CP022115">
    <property type="protein sequence ID" value="ASJ25030.1"/>
    <property type="molecule type" value="Genomic_DNA"/>
</dbReference>
<evidence type="ECO:0000313" key="7">
    <source>
        <dbReference type="EMBL" id="ASJ25030.1"/>
    </source>
</evidence>
<reference evidence="9" key="2">
    <citation type="submission" date="2017-06" db="EMBL/GenBank/DDBJ databases">
        <title>Whole genome sequence of Laribacter hongkongensis LHGZ1.</title>
        <authorList>
            <person name="Chen D."/>
            <person name="Wu H."/>
            <person name="Chen J."/>
        </authorList>
    </citation>
    <scope>NUCLEOTIDE SEQUENCE [LARGE SCALE GENOMIC DNA]</scope>
    <source>
        <strain evidence="9">LHGZ1</strain>
    </source>
</reference>
<evidence type="ECO:0000259" key="6">
    <source>
        <dbReference type="Pfam" id="PF13193"/>
    </source>
</evidence>
<dbReference type="Pfam" id="PF13193">
    <property type="entry name" value="AMP-binding_C"/>
    <property type="match status" value="1"/>
</dbReference>
<accession>A0A248LJS2</accession>
<evidence type="ECO:0000313" key="9">
    <source>
        <dbReference type="Proteomes" id="UP000197424"/>
    </source>
</evidence>
<sequence>MAAAHLNPYEIGLDKNPANYVPLTPVTFLERAAQVYPNKPAVIHGQRVYTWSQVFERSRRLASALAKHGVRKGSTVAILCPNIPEMVEAHFGIPMQGAVLNTMNYRLDAATIAFQIDHGEAEVLLVDSEFASLAREALHKSGRRPLIVDIVDSEYDTGDRVGRITYEELLAEGDPGYEWPQVEDEWDAITLNYTSGTTGNPKGVVYHHRGAYLNALGNIVATNMTPDTVTLWSLPMFHCNGWCFNWSLAAVGGTSVCLRRVEAGLMFELIEKYKVNYMCGAAVVLSMFINAADEVRRPFPLPVRFIAAAAPVPVPIIRAAEAIGFCITHVYGLTETYGPATACIWKDEYNALSDDDQGDIRKRQGVRYHVQEAVSVLKSDTMEPVPADGQTLGEVMFRGNVVMKGYLKNPSATEQAFADGWFHTGDIGVLHPDGYIELKDRAKDIIISGGENIPTIEVEAVLYQHPSVLECAVVAKKDEKWGEIPCAYITLKFGAEEPSTMELMQFCRERLAHYKVPRLYVFGPLPKTSTGKIQKFVLRDQANQGQFVLN</sequence>
<dbReference type="Proteomes" id="UP000197424">
    <property type="component" value="Chromosome"/>
</dbReference>
<keyword evidence="3" id="KW-0276">Fatty acid metabolism</keyword>
<dbReference type="NCBIfam" id="NF006020">
    <property type="entry name" value="PRK08162.1"/>
    <property type="match status" value="1"/>
</dbReference>
<reference evidence="7" key="3">
    <citation type="submission" date="2017-06" db="EMBL/GenBank/DDBJ databases">
        <authorList>
            <person name="Kim H.J."/>
            <person name="Triplett B.A."/>
        </authorList>
    </citation>
    <scope>NUCLEOTIDE SEQUENCE</scope>
    <source>
        <strain evidence="7">HLGZ1</strain>
    </source>
</reference>
<dbReference type="Pfam" id="PF00501">
    <property type="entry name" value="AMP-binding"/>
    <property type="match status" value="1"/>
</dbReference>
<dbReference type="CDD" id="cd12118">
    <property type="entry name" value="ttLC_FACS_AEE21_like"/>
    <property type="match status" value="1"/>
</dbReference>
<dbReference type="PANTHER" id="PTHR43859">
    <property type="entry name" value="ACYL-ACTIVATING ENZYME"/>
    <property type="match status" value="1"/>
</dbReference>
<comment type="similarity">
    <text evidence="1">Belongs to the ATP-dependent AMP-binding enzyme family.</text>
</comment>
<keyword evidence="2" id="KW-0436">Ligase</keyword>
<evidence type="ECO:0000259" key="5">
    <source>
        <dbReference type="Pfam" id="PF00501"/>
    </source>
</evidence>
<dbReference type="PROSITE" id="PS00455">
    <property type="entry name" value="AMP_BINDING"/>
    <property type="match status" value="1"/>
</dbReference>
<dbReference type="InterPro" id="IPR042099">
    <property type="entry name" value="ANL_N_sf"/>
</dbReference>
<evidence type="ECO:0000313" key="10">
    <source>
        <dbReference type="Proteomes" id="UP001200247"/>
    </source>
</evidence>
<name>A0A248LJS2_9NEIS</name>
<gene>
    <name evidence="8" type="ORF">LH440_08260</name>
    <name evidence="7" type="ORF">LHGZ1_2199</name>
</gene>
<organism evidence="7 9">
    <name type="scientific">Laribacter hongkongensis</name>
    <dbReference type="NCBI Taxonomy" id="168471"/>
    <lineage>
        <taxon>Bacteria</taxon>
        <taxon>Pseudomonadati</taxon>
        <taxon>Pseudomonadota</taxon>
        <taxon>Betaproteobacteria</taxon>
        <taxon>Neisseriales</taxon>
        <taxon>Aquaspirillaceae</taxon>
        <taxon>Laribacter</taxon>
    </lineage>
</organism>
<dbReference type="InterPro" id="IPR020845">
    <property type="entry name" value="AMP-binding_CS"/>
</dbReference>
<dbReference type="AlphaFoldDB" id="A0A248LJS2"/>
<dbReference type="SUPFAM" id="SSF56801">
    <property type="entry name" value="Acetyl-CoA synthetase-like"/>
    <property type="match status" value="1"/>
</dbReference>
<keyword evidence="4" id="KW-0443">Lipid metabolism</keyword>